<keyword evidence="3 7" id="KW-1133">Transmembrane helix</keyword>
<feature type="region of interest" description="Disordered" evidence="6">
    <location>
        <begin position="374"/>
        <end position="404"/>
    </location>
</feature>
<comment type="caution">
    <text evidence="9">The sequence shown here is derived from an EMBL/GenBank/DDBJ whole genome shotgun (WGS) entry which is preliminary data.</text>
</comment>
<feature type="region of interest" description="Disordered" evidence="6">
    <location>
        <begin position="269"/>
        <end position="345"/>
    </location>
</feature>
<feature type="transmembrane region" description="Helical" evidence="7">
    <location>
        <begin position="695"/>
        <end position="714"/>
    </location>
</feature>
<evidence type="ECO:0000259" key="8">
    <source>
        <dbReference type="PROSITE" id="PS51384"/>
    </source>
</evidence>
<feature type="transmembrane region" description="Helical" evidence="7">
    <location>
        <begin position="631"/>
        <end position="650"/>
    </location>
</feature>
<dbReference type="PANTHER" id="PTHR11972">
    <property type="entry name" value="NADPH OXIDASE"/>
    <property type="match status" value="1"/>
</dbReference>
<dbReference type="SUPFAM" id="SSF63380">
    <property type="entry name" value="Riboflavin synthase domain-like"/>
    <property type="match status" value="1"/>
</dbReference>
<dbReference type="GO" id="GO:0016491">
    <property type="term" value="F:oxidoreductase activity"/>
    <property type="evidence" value="ECO:0007669"/>
    <property type="project" value="UniProtKB-KW"/>
</dbReference>
<dbReference type="STRING" id="448386.A0A2V3IH31"/>
<dbReference type="InterPro" id="IPR013130">
    <property type="entry name" value="Fe3_Rdtase_TM_dom"/>
</dbReference>
<feature type="compositionally biased region" description="Polar residues" evidence="6">
    <location>
        <begin position="468"/>
        <end position="482"/>
    </location>
</feature>
<dbReference type="PROSITE" id="PS51384">
    <property type="entry name" value="FAD_FR"/>
    <property type="match status" value="1"/>
</dbReference>
<keyword evidence="2 7" id="KW-0812">Transmembrane</keyword>
<feature type="compositionally biased region" description="Basic and acidic residues" evidence="6">
    <location>
        <begin position="387"/>
        <end position="396"/>
    </location>
</feature>
<organism evidence="9 10">
    <name type="scientific">Gracilariopsis chorda</name>
    <dbReference type="NCBI Taxonomy" id="448386"/>
    <lineage>
        <taxon>Eukaryota</taxon>
        <taxon>Rhodophyta</taxon>
        <taxon>Florideophyceae</taxon>
        <taxon>Rhodymeniophycidae</taxon>
        <taxon>Gracilariales</taxon>
        <taxon>Gracilariaceae</taxon>
        <taxon>Gracilariopsis</taxon>
    </lineage>
</organism>
<feature type="transmembrane region" description="Helical" evidence="7">
    <location>
        <begin position="588"/>
        <end position="611"/>
    </location>
</feature>
<reference evidence="9 10" key="1">
    <citation type="journal article" date="2018" name="Mol. Biol. Evol.">
        <title>Analysis of the draft genome of the red seaweed Gracilariopsis chorda provides insights into genome size evolution in Rhodophyta.</title>
        <authorList>
            <person name="Lee J."/>
            <person name="Yang E.C."/>
            <person name="Graf L."/>
            <person name="Yang J.H."/>
            <person name="Qiu H."/>
            <person name="Zel Zion U."/>
            <person name="Chan C.X."/>
            <person name="Stephens T.G."/>
            <person name="Weber A.P.M."/>
            <person name="Boo G.H."/>
            <person name="Boo S.M."/>
            <person name="Kim K.M."/>
            <person name="Shin Y."/>
            <person name="Jung M."/>
            <person name="Lee S.J."/>
            <person name="Yim H.S."/>
            <person name="Lee J.H."/>
            <person name="Bhattacharya D."/>
            <person name="Yoon H.S."/>
        </authorList>
    </citation>
    <scope>NUCLEOTIDE SEQUENCE [LARGE SCALE GENOMIC DNA]</scope>
    <source>
        <strain evidence="9 10">SKKU-2015</strain>
        <tissue evidence="9">Whole body</tissue>
    </source>
</reference>
<dbReference type="EMBL" id="NBIV01000218">
    <property type="protein sequence ID" value="PXF41394.1"/>
    <property type="molecule type" value="Genomic_DNA"/>
</dbReference>
<feature type="transmembrane region" description="Helical" evidence="7">
    <location>
        <begin position="12"/>
        <end position="30"/>
    </location>
</feature>
<feature type="domain" description="FAD-binding FR-type" evidence="8">
    <location>
        <begin position="129"/>
        <end position="236"/>
    </location>
</feature>
<dbReference type="AlphaFoldDB" id="A0A2V3IH31"/>
<feature type="compositionally biased region" description="Basic and acidic residues" evidence="6">
    <location>
        <begin position="325"/>
        <end position="335"/>
    </location>
</feature>
<dbReference type="CDD" id="cd06186">
    <property type="entry name" value="NOX_Duox_like_FAD_NADP"/>
    <property type="match status" value="1"/>
</dbReference>
<evidence type="ECO:0000256" key="6">
    <source>
        <dbReference type="SAM" id="MobiDB-lite"/>
    </source>
</evidence>
<proteinExistence type="predicted"/>
<dbReference type="Pfam" id="PF01794">
    <property type="entry name" value="Ferric_reduct"/>
    <property type="match status" value="1"/>
</dbReference>
<evidence type="ECO:0000313" key="10">
    <source>
        <dbReference type="Proteomes" id="UP000247409"/>
    </source>
</evidence>
<evidence type="ECO:0000256" key="2">
    <source>
        <dbReference type="ARBA" id="ARBA00022692"/>
    </source>
</evidence>
<dbReference type="InterPro" id="IPR013121">
    <property type="entry name" value="Fe_red_NAD-bd_6"/>
</dbReference>
<keyword evidence="5 7" id="KW-0472">Membrane</keyword>
<feature type="compositionally biased region" description="Polar residues" evidence="6">
    <location>
        <begin position="291"/>
        <end position="300"/>
    </location>
</feature>
<dbReference type="PANTHER" id="PTHR11972:SF153">
    <property type="entry name" value="SUPEROXIDE-GENERATING NADPH OXIDASE HEAVY CHAIN SUBUNIT A"/>
    <property type="match status" value="1"/>
</dbReference>
<comment type="subcellular location">
    <subcellularLocation>
        <location evidence="1">Membrane</location>
        <topology evidence="1">Multi-pass membrane protein</topology>
    </subcellularLocation>
</comment>
<gene>
    <name evidence="9" type="ORF">BWQ96_08892</name>
</gene>
<name>A0A2V3IH31_9FLOR</name>
<dbReference type="InterPro" id="IPR017927">
    <property type="entry name" value="FAD-bd_FR_type"/>
</dbReference>
<feature type="compositionally biased region" description="Basic and acidic residues" evidence="6">
    <location>
        <begin position="279"/>
        <end position="290"/>
    </location>
</feature>
<protein>
    <submittedName>
        <fullName evidence="9">Superoxide-generating NADPH oxidase heavy chain subunit A</fullName>
    </submittedName>
</protein>
<dbReference type="Pfam" id="PF08022">
    <property type="entry name" value="FAD_binding_8"/>
    <property type="match status" value="1"/>
</dbReference>
<dbReference type="GO" id="GO:0005886">
    <property type="term" value="C:plasma membrane"/>
    <property type="evidence" value="ECO:0007669"/>
    <property type="project" value="TreeGrafter"/>
</dbReference>
<dbReference type="Proteomes" id="UP000247409">
    <property type="component" value="Unassembled WGS sequence"/>
</dbReference>
<dbReference type="SUPFAM" id="SSF52343">
    <property type="entry name" value="Ferredoxin reductase-like, C-terminal NADP-linked domain"/>
    <property type="match status" value="2"/>
</dbReference>
<feature type="transmembrane region" description="Helical" evidence="7">
    <location>
        <begin position="50"/>
        <end position="69"/>
    </location>
</feature>
<keyword evidence="4" id="KW-0560">Oxidoreductase</keyword>
<evidence type="ECO:0000256" key="5">
    <source>
        <dbReference type="ARBA" id="ARBA00023136"/>
    </source>
</evidence>
<dbReference type="Gene3D" id="3.40.50.80">
    <property type="entry name" value="Nucleotide-binding domain of ferredoxin-NADP reductase (FNR) module"/>
    <property type="match status" value="2"/>
</dbReference>
<evidence type="ECO:0000256" key="3">
    <source>
        <dbReference type="ARBA" id="ARBA00022989"/>
    </source>
</evidence>
<evidence type="ECO:0000256" key="1">
    <source>
        <dbReference type="ARBA" id="ARBA00004141"/>
    </source>
</evidence>
<dbReference type="InterPro" id="IPR013112">
    <property type="entry name" value="FAD-bd_8"/>
</dbReference>
<dbReference type="Pfam" id="PF08030">
    <property type="entry name" value="NAD_binding_6"/>
    <property type="match status" value="1"/>
</dbReference>
<feature type="region of interest" description="Disordered" evidence="6">
    <location>
        <begin position="456"/>
        <end position="490"/>
    </location>
</feature>
<feature type="transmembrane region" description="Helical" evidence="7">
    <location>
        <begin position="81"/>
        <end position="102"/>
    </location>
</feature>
<keyword evidence="10" id="KW-1185">Reference proteome</keyword>
<dbReference type="OrthoDB" id="167398at2759"/>
<evidence type="ECO:0000256" key="7">
    <source>
        <dbReference type="SAM" id="Phobius"/>
    </source>
</evidence>
<dbReference type="InterPro" id="IPR017938">
    <property type="entry name" value="Riboflavin_synthase-like_b-brl"/>
</dbReference>
<dbReference type="Gene3D" id="2.40.30.10">
    <property type="entry name" value="Translation factors"/>
    <property type="match status" value="1"/>
</dbReference>
<feature type="transmembrane region" description="Helical" evidence="7">
    <location>
        <begin position="662"/>
        <end position="683"/>
    </location>
</feature>
<feature type="transmembrane region" description="Helical" evidence="7">
    <location>
        <begin position="108"/>
        <end position="125"/>
    </location>
</feature>
<dbReference type="InterPro" id="IPR050369">
    <property type="entry name" value="RBOH/FRE"/>
</dbReference>
<accession>A0A2V3IH31</accession>
<sequence length="898" mass="100574">MVLPIDKAMPDLHRVVGISIVFASIVHSIAHVVTYTVKNPWKGGFGQTTYLFITGVILLFLILVVRIAARSAVQYANYEAFFRIHVGGSLLVYGFLIVHGLHHGVLNSWKWVIGPIAIYFLDIIFRTVTEKRSFLLISKHSATFQGPDIMKIRLPRVFHFEAGQYAELKVPQISRLQWHPFTIASAPHESEMVFYIKAVGDWTIELYQLFSERLNIETGRDIEVHIRGPYGAPAQHVGQFERVILVGGGVGATPFCSVVKDTHNWMTNWTPKAQRHEKKAFAQREGRGRDPTSNGGSKPQTAPGARFVPTPSEPYHRAVPLYSQDRVENRRREVTLQRSASSSSSHLFTTNVYSEHFETLGILESAVEANNAARKMPDSADYGHAATGERNKEDNNSPRFKRIRTSSYTARDYLGTGDISSSTSLKTTENASTLRVIDTSLTQDSRDSELEIVAHDGDARDQPDNESESAGSSHLPSKTSQMMVRDDGMGSYHENSMGTFHRSLDYMAALHSVYDEPAVESAVFHESLDLMVAMNFGSVSLVRNMQKRKAQLEMRRSIDRQLPTTVNSEDLSLFHSNRVMFLLFMKSVTMNMILLWLLILRFVIAGVASIFGEFDLVHDGVTLFNNQALNAVDLVFSSIIALLIGIPAVLETMEVGLRSVQSFDLFVVMPSVVLDVIVGSLSIAKAGEGIPRFTLFRVFLGWPVISLLVLIRLFRVIGERVAQAQNLATNHTTTKAVDFYWTAPTPEDDRWLVKELAPYANLKAVQLHRHLTRCQRRDGKPGSTRIKNARYMYTNYGRPDWEEIMNEMTEHCPNNTTVGVFFCGPRKMGEQVQKACMSAMRNSIVRGLHAGVQQMRTLEEVFGDAMPANEYTGESPRPGGSKTGGCNVKIVFKRETFS</sequence>
<evidence type="ECO:0000256" key="4">
    <source>
        <dbReference type="ARBA" id="ARBA00023002"/>
    </source>
</evidence>
<dbReference type="InterPro" id="IPR039261">
    <property type="entry name" value="FNR_nucleotide-bd"/>
</dbReference>
<evidence type="ECO:0000313" key="9">
    <source>
        <dbReference type="EMBL" id="PXF41394.1"/>
    </source>
</evidence>